<feature type="chain" id="PRO_5017570292" evidence="1">
    <location>
        <begin position="25"/>
        <end position="182"/>
    </location>
</feature>
<dbReference type="Proteomes" id="UP000256708">
    <property type="component" value="Unassembled WGS sequence"/>
</dbReference>
<dbReference type="OrthoDB" id="826619at2"/>
<feature type="signal peptide" evidence="1">
    <location>
        <begin position="1"/>
        <end position="24"/>
    </location>
</feature>
<organism evidence="2 3">
    <name type="scientific">Pontibacter diazotrophicus</name>
    <dbReference type="NCBI Taxonomy" id="1400979"/>
    <lineage>
        <taxon>Bacteria</taxon>
        <taxon>Pseudomonadati</taxon>
        <taxon>Bacteroidota</taxon>
        <taxon>Cytophagia</taxon>
        <taxon>Cytophagales</taxon>
        <taxon>Hymenobacteraceae</taxon>
        <taxon>Pontibacter</taxon>
    </lineage>
</organism>
<keyword evidence="1" id="KW-0732">Signal</keyword>
<dbReference type="RefSeq" id="WP_115566842.1">
    <property type="nucleotide sequence ID" value="NZ_QRGR01000020.1"/>
</dbReference>
<dbReference type="Gene3D" id="2.60.40.10">
    <property type="entry name" value="Immunoglobulins"/>
    <property type="match status" value="1"/>
</dbReference>
<name>A0A3D8L8U2_9BACT</name>
<proteinExistence type="predicted"/>
<dbReference type="EMBL" id="QRGR01000020">
    <property type="protein sequence ID" value="RDV13794.1"/>
    <property type="molecule type" value="Genomic_DNA"/>
</dbReference>
<dbReference type="PANTHER" id="PTHR37833:SF1">
    <property type="entry name" value="SIGNAL PEPTIDE PROTEIN"/>
    <property type="match status" value="1"/>
</dbReference>
<evidence type="ECO:0000313" key="2">
    <source>
        <dbReference type="EMBL" id="RDV13794.1"/>
    </source>
</evidence>
<evidence type="ECO:0000256" key="1">
    <source>
        <dbReference type="SAM" id="SignalP"/>
    </source>
</evidence>
<dbReference type="PANTHER" id="PTHR37833">
    <property type="entry name" value="LIPOPROTEIN-RELATED"/>
    <property type="match status" value="1"/>
</dbReference>
<reference evidence="3" key="1">
    <citation type="submission" date="2018-08" db="EMBL/GenBank/DDBJ databases">
        <authorList>
            <person name="Liu Z.-W."/>
            <person name="Du Z.-J."/>
        </authorList>
    </citation>
    <scope>NUCLEOTIDE SEQUENCE [LARGE SCALE GENOMIC DNA]</scope>
    <source>
        <strain evidence="3">H4X</strain>
    </source>
</reference>
<dbReference type="Pfam" id="PF07610">
    <property type="entry name" value="DUF1573"/>
    <property type="match status" value="1"/>
</dbReference>
<protein>
    <submittedName>
        <fullName evidence="2">DUF1573 domain-containing protein</fullName>
    </submittedName>
</protein>
<evidence type="ECO:0000313" key="3">
    <source>
        <dbReference type="Proteomes" id="UP000256708"/>
    </source>
</evidence>
<gene>
    <name evidence="2" type="ORF">DXT99_17310</name>
</gene>
<dbReference type="InterPro" id="IPR011467">
    <property type="entry name" value="DUF1573"/>
</dbReference>
<keyword evidence="3" id="KW-1185">Reference proteome</keyword>
<dbReference type="InterPro" id="IPR013783">
    <property type="entry name" value="Ig-like_fold"/>
</dbReference>
<comment type="caution">
    <text evidence="2">The sequence shown here is derived from an EMBL/GenBank/DDBJ whole genome shotgun (WGS) entry which is preliminary data.</text>
</comment>
<dbReference type="AlphaFoldDB" id="A0A3D8L8U2"/>
<sequence length="182" mass="18832">MKKSLILAASFAVAVFTTSCDNTAGNDAVVTNNETAATQQPAAQPVSNPNVATEGEVAATPSANAPVMSFEQTEYDFGTVKQGEVVNHSFEFTNTGSTPLIIENASATCGCTVPDWTREPVAPGEKGQIAVQFNTAGKMGQQNPTVTVRANTQPDIVKVSMKGDVASSSIPTAGANGPVRRN</sequence>
<dbReference type="PROSITE" id="PS51257">
    <property type="entry name" value="PROKAR_LIPOPROTEIN"/>
    <property type="match status" value="1"/>
</dbReference>
<accession>A0A3D8L8U2</accession>